<keyword evidence="4" id="KW-1003">Cell membrane</keyword>
<dbReference type="CDD" id="cd00082">
    <property type="entry name" value="HisKA"/>
    <property type="match status" value="1"/>
</dbReference>
<evidence type="ECO:0000256" key="5">
    <source>
        <dbReference type="ARBA" id="ARBA00022553"/>
    </source>
</evidence>
<name>A0ABQ1FM77_9BACL</name>
<dbReference type="InterPro" id="IPR003594">
    <property type="entry name" value="HATPase_dom"/>
</dbReference>
<feature type="transmembrane region" description="Helical" evidence="14">
    <location>
        <begin position="97"/>
        <end position="120"/>
    </location>
</feature>
<dbReference type="EC" id="2.7.13.3" evidence="3"/>
<comment type="caution">
    <text evidence="16">The sequence shown here is derived from an EMBL/GenBank/DDBJ whole genome shotgun (WGS) entry which is preliminary data.</text>
</comment>
<dbReference type="Gene3D" id="3.30.565.10">
    <property type="entry name" value="Histidine kinase-like ATPase, C-terminal domain"/>
    <property type="match status" value="1"/>
</dbReference>
<proteinExistence type="predicted"/>
<evidence type="ECO:0000256" key="6">
    <source>
        <dbReference type="ARBA" id="ARBA00022679"/>
    </source>
</evidence>
<protein>
    <recommendedName>
        <fullName evidence="3">histidine kinase</fullName>
        <ecNumber evidence="3">2.7.13.3</ecNumber>
    </recommendedName>
</protein>
<keyword evidence="8" id="KW-0547">Nucleotide-binding</keyword>
<evidence type="ECO:0000256" key="2">
    <source>
        <dbReference type="ARBA" id="ARBA00004651"/>
    </source>
</evidence>
<keyword evidence="5" id="KW-0597">Phosphoprotein</keyword>
<comment type="catalytic activity">
    <reaction evidence="1">
        <text>ATP + protein L-histidine = ADP + protein N-phospho-L-histidine.</text>
        <dbReference type="EC" id="2.7.13.3"/>
    </reaction>
</comment>
<evidence type="ECO:0000256" key="10">
    <source>
        <dbReference type="ARBA" id="ARBA00022840"/>
    </source>
</evidence>
<evidence type="ECO:0000256" key="8">
    <source>
        <dbReference type="ARBA" id="ARBA00022741"/>
    </source>
</evidence>
<dbReference type="SUPFAM" id="SSF55874">
    <property type="entry name" value="ATPase domain of HSP90 chaperone/DNA topoisomerase II/histidine kinase"/>
    <property type="match status" value="1"/>
</dbReference>
<organism evidence="16 17">
    <name type="scientific">Paenibacillus physcomitrellae</name>
    <dbReference type="NCBI Taxonomy" id="1619311"/>
    <lineage>
        <taxon>Bacteria</taxon>
        <taxon>Bacillati</taxon>
        <taxon>Bacillota</taxon>
        <taxon>Bacilli</taxon>
        <taxon>Bacillales</taxon>
        <taxon>Paenibacillaceae</taxon>
        <taxon>Paenibacillus</taxon>
    </lineage>
</organism>
<dbReference type="PANTHER" id="PTHR43065:SF46">
    <property type="entry name" value="C4-DICARBOXYLATE TRANSPORT SENSOR PROTEIN DCTB"/>
    <property type="match status" value="1"/>
</dbReference>
<dbReference type="SUPFAM" id="SSF47384">
    <property type="entry name" value="Homodimeric domain of signal transducing histidine kinase"/>
    <property type="match status" value="1"/>
</dbReference>
<dbReference type="InterPro" id="IPR005467">
    <property type="entry name" value="His_kinase_dom"/>
</dbReference>
<feature type="transmembrane region" description="Helical" evidence="14">
    <location>
        <begin position="132"/>
        <end position="153"/>
    </location>
</feature>
<evidence type="ECO:0000256" key="13">
    <source>
        <dbReference type="ARBA" id="ARBA00023136"/>
    </source>
</evidence>
<keyword evidence="9 16" id="KW-0418">Kinase</keyword>
<accession>A0ABQ1FM77</accession>
<dbReference type="GO" id="GO:0016301">
    <property type="term" value="F:kinase activity"/>
    <property type="evidence" value="ECO:0007669"/>
    <property type="project" value="UniProtKB-KW"/>
</dbReference>
<sequence length="426" mass="47409">MLLEKLLLNVFIVLSPILIYTAFSDRIKKVASPLSIGLVQGAASSLCLIFSYEALDLYWNLRYVPLVISTVYAGPVAGLINYLVILGFRAYLDGDAWYFGYASASLTLTFLGTLYLSRYFKNHSNRDRLRRVAAVAVLPSLLMLIIPLSYTLFNAVESPVHFTPIIALLLFGALETLGTWMLAMLLEFNNERLLLKEESMRAEKLKALGGVAASIAHEIRNPLTAVQGFLQLIRAGTYDRKTNDYLQIALDELERAESVIKDYLSFTKPKLTKFETFCLAELTHHIITRLTPLSSYKGIEFQCRFNGPMYIYTDREQLQQAIVNVIKNAVEASPENSSVQIDLALQGSQAELKIIDSGKGMTEEEIQRIGTLFYTTKEKGTGLGTSVAVRIIEAMKGNILYESEKGKGTVCIISLPLEGEQLASTN</sequence>
<keyword evidence="6" id="KW-0808">Transferase</keyword>
<evidence type="ECO:0000256" key="14">
    <source>
        <dbReference type="SAM" id="Phobius"/>
    </source>
</evidence>
<evidence type="ECO:0000313" key="17">
    <source>
        <dbReference type="Proteomes" id="UP000609323"/>
    </source>
</evidence>
<dbReference type="InterPro" id="IPR036890">
    <property type="entry name" value="HATPase_C_sf"/>
</dbReference>
<keyword evidence="7 14" id="KW-0812">Transmembrane</keyword>
<evidence type="ECO:0000313" key="16">
    <source>
        <dbReference type="EMBL" id="GGA21192.1"/>
    </source>
</evidence>
<dbReference type="InterPro" id="IPR036097">
    <property type="entry name" value="HisK_dim/P_sf"/>
</dbReference>
<dbReference type="Proteomes" id="UP000609323">
    <property type="component" value="Unassembled WGS sequence"/>
</dbReference>
<feature type="transmembrane region" description="Helical" evidence="14">
    <location>
        <begin position="63"/>
        <end position="85"/>
    </location>
</feature>
<dbReference type="PANTHER" id="PTHR43065">
    <property type="entry name" value="SENSOR HISTIDINE KINASE"/>
    <property type="match status" value="1"/>
</dbReference>
<evidence type="ECO:0000256" key="4">
    <source>
        <dbReference type="ARBA" id="ARBA00022475"/>
    </source>
</evidence>
<feature type="transmembrane region" description="Helical" evidence="14">
    <location>
        <begin position="165"/>
        <end position="186"/>
    </location>
</feature>
<dbReference type="Pfam" id="PF00512">
    <property type="entry name" value="HisKA"/>
    <property type="match status" value="1"/>
</dbReference>
<reference evidence="17" key="1">
    <citation type="journal article" date="2019" name="Int. J. Syst. Evol. Microbiol.">
        <title>The Global Catalogue of Microorganisms (GCM) 10K type strain sequencing project: providing services to taxonomists for standard genome sequencing and annotation.</title>
        <authorList>
            <consortium name="The Broad Institute Genomics Platform"/>
            <consortium name="The Broad Institute Genome Sequencing Center for Infectious Disease"/>
            <person name="Wu L."/>
            <person name="Ma J."/>
        </authorList>
    </citation>
    <scope>NUCLEOTIDE SEQUENCE [LARGE SCALE GENOMIC DNA]</scope>
    <source>
        <strain evidence="17">CGMCC 1.15044</strain>
    </source>
</reference>
<evidence type="ECO:0000259" key="15">
    <source>
        <dbReference type="PROSITE" id="PS50109"/>
    </source>
</evidence>
<evidence type="ECO:0000256" key="1">
    <source>
        <dbReference type="ARBA" id="ARBA00000085"/>
    </source>
</evidence>
<keyword evidence="13 14" id="KW-0472">Membrane</keyword>
<dbReference type="InterPro" id="IPR003661">
    <property type="entry name" value="HisK_dim/P_dom"/>
</dbReference>
<dbReference type="Gene3D" id="1.10.287.130">
    <property type="match status" value="1"/>
</dbReference>
<evidence type="ECO:0000256" key="3">
    <source>
        <dbReference type="ARBA" id="ARBA00012438"/>
    </source>
</evidence>
<dbReference type="Pfam" id="PF02518">
    <property type="entry name" value="HATPase_c"/>
    <property type="match status" value="1"/>
</dbReference>
<dbReference type="InterPro" id="IPR004358">
    <property type="entry name" value="Sig_transdc_His_kin-like_C"/>
</dbReference>
<gene>
    <name evidence="16" type="ORF">GCM10010917_02370</name>
</gene>
<evidence type="ECO:0000256" key="9">
    <source>
        <dbReference type="ARBA" id="ARBA00022777"/>
    </source>
</evidence>
<evidence type="ECO:0000256" key="7">
    <source>
        <dbReference type="ARBA" id="ARBA00022692"/>
    </source>
</evidence>
<dbReference type="PRINTS" id="PR00344">
    <property type="entry name" value="BCTRLSENSOR"/>
</dbReference>
<feature type="transmembrane region" description="Helical" evidence="14">
    <location>
        <begin position="7"/>
        <end position="24"/>
    </location>
</feature>
<evidence type="ECO:0000256" key="12">
    <source>
        <dbReference type="ARBA" id="ARBA00023012"/>
    </source>
</evidence>
<comment type="subcellular location">
    <subcellularLocation>
        <location evidence="2">Cell membrane</location>
        <topology evidence="2">Multi-pass membrane protein</topology>
    </subcellularLocation>
</comment>
<dbReference type="Pfam" id="PF07694">
    <property type="entry name" value="5TM-5TMR_LYT"/>
    <property type="match status" value="1"/>
</dbReference>
<feature type="domain" description="Histidine kinase" evidence="15">
    <location>
        <begin position="214"/>
        <end position="419"/>
    </location>
</feature>
<keyword evidence="11 14" id="KW-1133">Transmembrane helix</keyword>
<keyword evidence="10" id="KW-0067">ATP-binding</keyword>
<dbReference type="SMART" id="SM00388">
    <property type="entry name" value="HisKA"/>
    <property type="match status" value="1"/>
</dbReference>
<feature type="transmembrane region" description="Helical" evidence="14">
    <location>
        <begin position="30"/>
        <end position="51"/>
    </location>
</feature>
<dbReference type="RefSeq" id="WP_094093541.1">
    <property type="nucleotide sequence ID" value="NZ_BMHF01000001.1"/>
</dbReference>
<keyword evidence="12" id="KW-0902">Two-component regulatory system</keyword>
<dbReference type="PROSITE" id="PS50109">
    <property type="entry name" value="HIS_KIN"/>
    <property type="match status" value="1"/>
</dbReference>
<keyword evidence="17" id="KW-1185">Reference proteome</keyword>
<dbReference type="EMBL" id="BMHF01000001">
    <property type="protein sequence ID" value="GGA21192.1"/>
    <property type="molecule type" value="Genomic_DNA"/>
</dbReference>
<evidence type="ECO:0000256" key="11">
    <source>
        <dbReference type="ARBA" id="ARBA00022989"/>
    </source>
</evidence>
<dbReference type="InterPro" id="IPR011620">
    <property type="entry name" value="Sig_transdc_His_kinase_LytS_TM"/>
</dbReference>
<dbReference type="SMART" id="SM00387">
    <property type="entry name" value="HATPase_c"/>
    <property type="match status" value="1"/>
</dbReference>